<gene>
    <name evidence="1" type="ORF">CIPAW_16G109900</name>
</gene>
<sequence length="47" mass="5835">MTYSKIWVEKLFVKNPKNPRNVLGCGFMKTFAMYWKKQRDQKRFKVY</sequence>
<accession>A0A8T1N9Z7</accession>
<protein>
    <submittedName>
        <fullName evidence="1">Uncharacterized protein</fullName>
    </submittedName>
</protein>
<organism evidence="1 2">
    <name type="scientific">Carya illinoinensis</name>
    <name type="common">Pecan</name>
    <dbReference type="NCBI Taxonomy" id="32201"/>
    <lineage>
        <taxon>Eukaryota</taxon>
        <taxon>Viridiplantae</taxon>
        <taxon>Streptophyta</taxon>
        <taxon>Embryophyta</taxon>
        <taxon>Tracheophyta</taxon>
        <taxon>Spermatophyta</taxon>
        <taxon>Magnoliopsida</taxon>
        <taxon>eudicotyledons</taxon>
        <taxon>Gunneridae</taxon>
        <taxon>Pentapetalae</taxon>
        <taxon>rosids</taxon>
        <taxon>fabids</taxon>
        <taxon>Fagales</taxon>
        <taxon>Juglandaceae</taxon>
        <taxon>Carya</taxon>
    </lineage>
</organism>
<name>A0A8T1N9Z7_CARIL</name>
<proteinExistence type="predicted"/>
<dbReference type="EMBL" id="CM031824">
    <property type="protein sequence ID" value="KAG6625613.1"/>
    <property type="molecule type" value="Genomic_DNA"/>
</dbReference>
<reference evidence="1" key="1">
    <citation type="submission" date="2020-12" db="EMBL/GenBank/DDBJ databases">
        <title>WGS assembly of Carya illinoinensis cv. Pawnee.</title>
        <authorList>
            <person name="Platts A."/>
            <person name="Shu S."/>
            <person name="Wright S."/>
            <person name="Barry K."/>
            <person name="Edger P."/>
            <person name="Pires J.C."/>
            <person name="Schmutz J."/>
        </authorList>
    </citation>
    <scope>NUCLEOTIDE SEQUENCE</scope>
    <source>
        <tissue evidence="1">Leaf</tissue>
    </source>
</reference>
<evidence type="ECO:0000313" key="2">
    <source>
        <dbReference type="Proteomes" id="UP000811609"/>
    </source>
</evidence>
<evidence type="ECO:0000313" key="1">
    <source>
        <dbReference type="EMBL" id="KAG6625613.1"/>
    </source>
</evidence>
<keyword evidence="2" id="KW-1185">Reference proteome</keyword>
<dbReference type="AlphaFoldDB" id="A0A8T1N9Z7"/>
<comment type="caution">
    <text evidence="1">The sequence shown here is derived from an EMBL/GenBank/DDBJ whole genome shotgun (WGS) entry which is preliminary data.</text>
</comment>
<dbReference type="Proteomes" id="UP000811609">
    <property type="component" value="Chromosome 16"/>
</dbReference>